<evidence type="ECO:0000256" key="2">
    <source>
        <dbReference type="ARBA" id="ARBA00022989"/>
    </source>
</evidence>
<accession>M5FZJ0</accession>
<dbReference type="PANTHER" id="PTHR28263:SF1">
    <property type="entry name" value="GOLGI TO ER TRAFFIC PROTEIN 2"/>
    <property type="match status" value="1"/>
</dbReference>
<sequence>MTSQPGNQDARAAAESRRQKILASRGNRLAKLTNTGRGGEGSVFDHGPLVSASSSDLRPTFLGDNEPSLLAPVTYETADVAAASPSPSKYTVRSKPLSMDSFGNPSANFSNGPNPNVSQDSFMATMQSMASRHGSSRSSQQPEPVFPQPQSQVSRWLPFVHVSSVLCVVVYAIVVLEPSAWRESSGLWRSPSALIFWNRWKALLASKDNVPTVPLFYVFLALQLGLHGMRLLLERNLPPTPGLINSILPYLPSRFQLYIATSIKYTVIAEQFLDDVGLLVFILGAVVWMANP</sequence>
<organism evidence="5 6">
    <name type="scientific">Dacryopinax primogenitus (strain DJM 731)</name>
    <name type="common">Brown rot fungus</name>
    <dbReference type="NCBI Taxonomy" id="1858805"/>
    <lineage>
        <taxon>Eukaryota</taxon>
        <taxon>Fungi</taxon>
        <taxon>Dikarya</taxon>
        <taxon>Basidiomycota</taxon>
        <taxon>Agaricomycotina</taxon>
        <taxon>Dacrymycetes</taxon>
        <taxon>Dacrymycetales</taxon>
        <taxon>Dacrymycetaceae</taxon>
        <taxon>Dacryopinax</taxon>
    </lineage>
</organism>
<keyword evidence="6" id="KW-1185">Reference proteome</keyword>
<evidence type="ECO:0000256" key="3">
    <source>
        <dbReference type="ARBA" id="ARBA00023136"/>
    </source>
</evidence>
<protein>
    <submittedName>
        <fullName evidence="5">Uncharacterized protein</fullName>
    </submittedName>
</protein>
<dbReference type="HOGENOM" id="CLU_953226_0_0_1"/>
<feature type="compositionally biased region" description="Low complexity" evidence="4">
    <location>
        <begin position="127"/>
        <end position="141"/>
    </location>
</feature>
<dbReference type="GO" id="GO:0006890">
    <property type="term" value="P:retrograde vesicle-mediated transport, Golgi to endoplasmic reticulum"/>
    <property type="evidence" value="ECO:0007669"/>
    <property type="project" value="TreeGrafter"/>
</dbReference>
<keyword evidence="2" id="KW-1133">Transmembrane helix</keyword>
<evidence type="ECO:0000313" key="5">
    <source>
        <dbReference type="EMBL" id="EJT98981.1"/>
    </source>
</evidence>
<dbReference type="AlphaFoldDB" id="M5FZJ0"/>
<evidence type="ECO:0000313" key="6">
    <source>
        <dbReference type="Proteomes" id="UP000030653"/>
    </source>
</evidence>
<proteinExistence type="predicted"/>
<dbReference type="PANTHER" id="PTHR28263">
    <property type="entry name" value="GOLGI TO ER TRAFFIC PROTEIN 2"/>
    <property type="match status" value="1"/>
</dbReference>
<dbReference type="RefSeq" id="XP_040625879.1">
    <property type="nucleotide sequence ID" value="XM_040773538.1"/>
</dbReference>
<dbReference type="GeneID" id="63688600"/>
<gene>
    <name evidence="5" type="ORF">DACRYDRAFT_24086</name>
</gene>
<keyword evidence="1" id="KW-0812">Transmembrane</keyword>
<name>M5FZJ0_DACPD</name>
<dbReference type="EMBL" id="JH795871">
    <property type="protein sequence ID" value="EJT98981.1"/>
    <property type="molecule type" value="Genomic_DNA"/>
</dbReference>
<evidence type="ECO:0000256" key="4">
    <source>
        <dbReference type="SAM" id="MobiDB-lite"/>
    </source>
</evidence>
<feature type="region of interest" description="Disordered" evidence="4">
    <location>
        <begin position="126"/>
        <end position="147"/>
    </location>
</feature>
<keyword evidence="3" id="KW-0472">Membrane</keyword>
<dbReference type="OMA" id="RCKANTM"/>
<dbReference type="OrthoDB" id="5393181at2759"/>
<dbReference type="Proteomes" id="UP000030653">
    <property type="component" value="Unassembled WGS sequence"/>
</dbReference>
<dbReference type="STRING" id="1858805.M5FZJ0"/>
<evidence type="ECO:0000256" key="1">
    <source>
        <dbReference type="ARBA" id="ARBA00022692"/>
    </source>
</evidence>
<dbReference type="InterPro" id="IPR028143">
    <property type="entry name" value="Get2/sif1"/>
</dbReference>
<reference evidence="5 6" key="1">
    <citation type="journal article" date="2012" name="Science">
        <title>The Paleozoic origin of enzymatic lignin decomposition reconstructed from 31 fungal genomes.</title>
        <authorList>
            <person name="Floudas D."/>
            <person name="Binder M."/>
            <person name="Riley R."/>
            <person name="Barry K."/>
            <person name="Blanchette R.A."/>
            <person name="Henrissat B."/>
            <person name="Martinez A.T."/>
            <person name="Otillar R."/>
            <person name="Spatafora J.W."/>
            <person name="Yadav J.S."/>
            <person name="Aerts A."/>
            <person name="Benoit I."/>
            <person name="Boyd A."/>
            <person name="Carlson A."/>
            <person name="Copeland A."/>
            <person name="Coutinho P.M."/>
            <person name="de Vries R.P."/>
            <person name="Ferreira P."/>
            <person name="Findley K."/>
            <person name="Foster B."/>
            <person name="Gaskell J."/>
            <person name="Glotzer D."/>
            <person name="Gorecki P."/>
            <person name="Heitman J."/>
            <person name="Hesse C."/>
            <person name="Hori C."/>
            <person name="Igarashi K."/>
            <person name="Jurgens J.A."/>
            <person name="Kallen N."/>
            <person name="Kersten P."/>
            <person name="Kohler A."/>
            <person name="Kuees U."/>
            <person name="Kumar T.K.A."/>
            <person name="Kuo A."/>
            <person name="LaButti K."/>
            <person name="Larrondo L.F."/>
            <person name="Lindquist E."/>
            <person name="Ling A."/>
            <person name="Lombard V."/>
            <person name="Lucas S."/>
            <person name="Lundell T."/>
            <person name="Martin R."/>
            <person name="McLaughlin D.J."/>
            <person name="Morgenstern I."/>
            <person name="Morin E."/>
            <person name="Murat C."/>
            <person name="Nagy L.G."/>
            <person name="Nolan M."/>
            <person name="Ohm R.A."/>
            <person name="Patyshakuliyeva A."/>
            <person name="Rokas A."/>
            <person name="Ruiz-Duenas F.J."/>
            <person name="Sabat G."/>
            <person name="Salamov A."/>
            <person name="Samejima M."/>
            <person name="Schmutz J."/>
            <person name="Slot J.C."/>
            <person name="St John F."/>
            <person name="Stenlid J."/>
            <person name="Sun H."/>
            <person name="Sun S."/>
            <person name="Syed K."/>
            <person name="Tsang A."/>
            <person name="Wiebenga A."/>
            <person name="Young D."/>
            <person name="Pisabarro A."/>
            <person name="Eastwood D.C."/>
            <person name="Martin F."/>
            <person name="Cullen D."/>
            <person name="Grigoriev I.V."/>
            <person name="Hibbett D.S."/>
        </authorList>
    </citation>
    <scope>NUCLEOTIDE SEQUENCE [LARGE SCALE GENOMIC DNA]</scope>
    <source>
        <strain evidence="5 6">DJM-731 SS1</strain>
    </source>
</reference>
<feature type="region of interest" description="Disordered" evidence="4">
    <location>
        <begin position="1"/>
        <end position="52"/>
    </location>
</feature>